<feature type="transmembrane region" description="Helical" evidence="2">
    <location>
        <begin position="102"/>
        <end position="122"/>
    </location>
</feature>
<keyword evidence="2" id="KW-0812">Transmembrane</keyword>
<dbReference type="EMBL" id="JAGIOO010000001">
    <property type="protein sequence ID" value="MBP2478512.1"/>
    <property type="molecule type" value="Genomic_DNA"/>
</dbReference>
<reference evidence="3 4" key="1">
    <citation type="submission" date="2021-03" db="EMBL/GenBank/DDBJ databases">
        <title>Sequencing the genomes of 1000 actinobacteria strains.</title>
        <authorList>
            <person name="Klenk H.-P."/>
        </authorList>
    </citation>
    <scope>NUCLEOTIDE SEQUENCE [LARGE SCALE GENOMIC DNA]</scope>
    <source>
        <strain evidence="3 4">DSM 44580</strain>
    </source>
</reference>
<comment type="caution">
    <text evidence="3">The sequence shown here is derived from an EMBL/GenBank/DDBJ whole genome shotgun (WGS) entry which is preliminary data.</text>
</comment>
<keyword evidence="2" id="KW-0472">Membrane</keyword>
<keyword evidence="2" id="KW-1133">Transmembrane helix</keyword>
<evidence type="ECO:0000313" key="4">
    <source>
        <dbReference type="Proteomes" id="UP001519363"/>
    </source>
</evidence>
<dbReference type="Proteomes" id="UP001519363">
    <property type="component" value="Unassembled WGS sequence"/>
</dbReference>
<dbReference type="RefSeq" id="WP_158103419.1">
    <property type="nucleotide sequence ID" value="NZ_JAGIOO010000001.1"/>
</dbReference>
<gene>
    <name evidence="3" type="ORF">JOF53_007384</name>
</gene>
<name>A0ABS5AQ34_9PSEU</name>
<protein>
    <submittedName>
        <fullName evidence="3">Uncharacterized protein</fullName>
    </submittedName>
</protein>
<feature type="transmembrane region" description="Helical" evidence="2">
    <location>
        <begin position="48"/>
        <end position="68"/>
    </location>
</feature>
<feature type="transmembrane region" description="Helical" evidence="2">
    <location>
        <begin position="12"/>
        <end position="36"/>
    </location>
</feature>
<feature type="transmembrane region" description="Helical" evidence="2">
    <location>
        <begin position="134"/>
        <end position="151"/>
    </location>
</feature>
<organism evidence="3 4">
    <name type="scientific">Crossiella equi</name>
    <dbReference type="NCBI Taxonomy" id="130796"/>
    <lineage>
        <taxon>Bacteria</taxon>
        <taxon>Bacillati</taxon>
        <taxon>Actinomycetota</taxon>
        <taxon>Actinomycetes</taxon>
        <taxon>Pseudonocardiales</taxon>
        <taxon>Pseudonocardiaceae</taxon>
        <taxon>Crossiella</taxon>
    </lineage>
</organism>
<accession>A0ABS5AQ34</accession>
<feature type="transmembrane region" description="Helical" evidence="2">
    <location>
        <begin position="77"/>
        <end position="96"/>
    </location>
</feature>
<evidence type="ECO:0000256" key="1">
    <source>
        <dbReference type="SAM" id="MobiDB-lite"/>
    </source>
</evidence>
<dbReference type="SUPFAM" id="SSF103473">
    <property type="entry name" value="MFS general substrate transporter"/>
    <property type="match status" value="1"/>
</dbReference>
<proteinExistence type="predicted"/>
<dbReference type="InterPro" id="IPR036259">
    <property type="entry name" value="MFS_trans_sf"/>
</dbReference>
<feature type="transmembrane region" description="Helical" evidence="2">
    <location>
        <begin position="157"/>
        <end position="174"/>
    </location>
</feature>
<evidence type="ECO:0000256" key="2">
    <source>
        <dbReference type="SAM" id="Phobius"/>
    </source>
</evidence>
<sequence>MTRTVSHQPVTAVAADLVLATLLSAVTAGVVAGTPLLWQHFQLTPEAAWTAVTAYHLGAMLGLALCAIRSFRRSRDAWVRGAGAVFSGSTLVLALAPDWPGVLGGAASAGVAFGVLVVHLVVPFGSGRPNWVSNLVYTCLGLGAVLGPASVATTGDVGGLMAVASGLVLLCLWIRAAARSSAPRPGQATRDSGHSTTRALAPVVSSGAS</sequence>
<feature type="region of interest" description="Disordered" evidence="1">
    <location>
        <begin position="183"/>
        <end position="209"/>
    </location>
</feature>
<evidence type="ECO:0000313" key="3">
    <source>
        <dbReference type="EMBL" id="MBP2478512.1"/>
    </source>
</evidence>
<keyword evidence="4" id="KW-1185">Reference proteome</keyword>